<protein>
    <recommendedName>
        <fullName evidence="7">Glutamyl-tRNA(Gln) amidotransferase subunit A, mitochondrial</fullName>
        <shortName evidence="7">Glu-AdT subunit A</shortName>
        <ecNumber evidence="7">6.3.5.7</ecNumber>
    </recommendedName>
</protein>
<reference evidence="10" key="1">
    <citation type="journal article" date="2020" name="Stud. Mycol.">
        <title>101 Dothideomycetes genomes: a test case for predicting lifestyles and emergence of pathogens.</title>
        <authorList>
            <person name="Haridas S."/>
            <person name="Albert R."/>
            <person name="Binder M."/>
            <person name="Bloem J."/>
            <person name="Labutti K."/>
            <person name="Salamov A."/>
            <person name="Andreopoulos B."/>
            <person name="Baker S."/>
            <person name="Barry K."/>
            <person name="Bills G."/>
            <person name="Bluhm B."/>
            <person name="Cannon C."/>
            <person name="Castanera R."/>
            <person name="Culley D."/>
            <person name="Daum C."/>
            <person name="Ezra D."/>
            <person name="Gonzalez J."/>
            <person name="Henrissat B."/>
            <person name="Kuo A."/>
            <person name="Liang C."/>
            <person name="Lipzen A."/>
            <person name="Lutzoni F."/>
            <person name="Magnuson J."/>
            <person name="Mondo S."/>
            <person name="Nolan M."/>
            <person name="Ohm R."/>
            <person name="Pangilinan J."/>
            <person name="Park H.-J."/>
            <person name="Ramirez L."/>
            <person name="Alfaro M."/>
            <person name="Sun H."/>
            <person name="Tritt A."/>
            <person name="Yoshinaga Y."/>
            <person name="Zwiers L.-H."/>
            <person name="Turgeon B."/>
            <person name="Goodwin S."/>
            <person name="Spatafora J."/>
            <person name="Crous P."/>
            <person name="Grigoriev I."/>
        </authorList>
    </citation>
    <scope>NUCLEOTIDE SEQUENCE</scope>
    <source>
        <strain evidence="10">Tuck. ex Michener</strain>
    </source>
</reference>
<keyword evidence="3 7" id="KW-0547">Nucleotide-binding</keyword>
<dbReference type="EMBL" id="ML991815">
    <property type="protein sequence ID" value="KAF2232506.1"/>
    <property type="molecule type" value="Genomic_DNA"/>
</dbReference>
<sequence length="527" mass="55224">MSSLRHVQRCLANAQAHHGLNAFISLADRSFLEAAAQKVDSIREPGGPLNGKLIAVKDNICTSDFPTTAASYILKNFNSSYDATVVRRLRESGAIITGKTNLDEFGMGSHSTFSHFGSVKNPHNHHAQQPPSAGGSSGGSAVAVATSQCWASLGTDTGGSVRLPAAYTGTIGFKPSYGLLSRHGVLAYANSLDTVGILARTVSTTRSVFAALNAHDPKDPTSLPPSTRSRIAATTTTTASSSSSAQSPRSLRIGIPTHYNPTELSPSIRTTWHATLARLHALGHTLHAVSLPSTPAALAAYYVLAPAEASSNLAKYDGVRYGTRAAGPDARGGAPGAEGQRGAEAEVLYARTRGEGFGPEVKRRIVLGAYGLSKGARGNYFLQAQRVRRRVQEEFDTVFRVGNPLRMGVGPGELHGGLQTAGQGKDGREGEGVDVLVCPTAPGLPPALDTLRERNPVDAYTNDVFTVPASLVGLPAVSVPVPNADNSSAEGEAFPFVGMQIIGQFGSDDLVLDVAQALEEQIVNDRA</sequence>
<comment type="catalytic activity">
    <reaction evidence="6 7">
        <text>L-glutamyl-tRNA(Gln) + L-glutamine + ATP + H2O = L-glutaminyl-tRNA(Gln) + L-glutamate + ADP + phosphate + H(+)</text>
        <dbReference type="Rhea" id="RHEA:17521"/>
        <dbReference type="Rhea" id="RHEA-COMP:9681"/>
        <dbReference type="Rhea" id="RHEA-COMP:9684"/>
        <dbReference type="ChEBI" id="CHEBI:15377"/>
        <dbReference type="ChEBI" id="CHEBI:15378"/>
        <dbReference type="ChEBI" id="CHEBI:29985"/>
        <dbReference type="ChEBI" id="CHEBI:30616"/>
        <dbReference type="ChEBI" id="CHEBI:43474"/>
        <dbReference type="ChEBI" id="CHEBI:58359"/>
        <dbReference type="ChEBI" id="CHEBI:78520"/>
        <dbReference type="ChEBI" id="CHEBI:78521"/>
        <dbReference type="ChEBI" id="CHEBI:456216"/>
        <dbReference type="EC" id="6.3.5.7"/>
    </reaction>
</comment>
<evidence type="ECO:0000313" key="11">
    <source>
        <dbReference type="Proteomes" id="UP000800092"/>
    </source>
</evidence>
<evidence type="ECO:0000259" key="9">
    <source>
        <dbReference type="Pfam" id="PF01425"/>
    </source>
</evidence>
<dbReference type="GO" id="GO:0030956">
    <property type="term" value="C:glutamyl-tRNA(Gln) amidotransferase complex"/>
    <property type="evidence" value="ECO:0007669"/>
    <property type="project" value="UniProtKB-UniRule"/>
</dbReference>
<evidence type="ECO:0000256" key="4">
    <source>
        <dbReference type="ARBA" id="ARBA00022840"/>
    </source>
</evidence>
<proteinExistence type="inferred from homology"/>
<dbReference type="InterPro" id="IPR020556">
    <property type="entry name" value="Amidase_CS"/>
</dbReference>
<dbReference type="SUPFAM" id="SSF75304">
    <property type="entry name" value="Amidase signature (AS) enzymes"/>
    <property type="match status" value="1"/>
</dbReference>
<dbReference type="PANTHER" id="PTHR11895:SF7">
    <property type="entry name" value="GLUTAMYL-TRNA(GLN) AMIDOTRANSFERASE SUBUNIT A, MITOCHONDRIAL"/>
    <property type="match status" value="1"/>
</dbReference>
<evidence type="ECO:0000256" key="3">
    <source>
        <dbReference type="ARBA" id="ARBA00022741"/>
    </source>
</evidence>
<dbReference type="Gene3D" id="3.90.1300.10">
    <property type="entry name" value="Amidase signature (AS) domain"/>
    <property type="match status" value="1"/>
</dbReference>
<feature type="active site" description="Charge relay system" evidence="7">
    <location>
        <position position="136"/>
    </location>
</feature>
<evidence type="ECO:0000256" key="2">
    <source>
        <dbReference type="ARBA" id="ARBA00022598"/>
    </source>
</evidence>
<feature type="active site" description="Acyl-ester intermediate" evidence="7">
    <location>
        <position position="160"/>
    </location>
</feature>
<evidence type="ECO:0000256" key="5">
    <source>
        <dbReference type="ARBA" id="ARBA00022917"/>
    </source>
</evidence>
<dbReference type="InterPro" id="IPR000120">
    <property type="entry name" value="Amidase"/>
</dbReference>
<dbReference type="PROSITE" id="PS00571">
    <property type="entry name" value="AMIDASES"/>
    <property type="match status" value="1"/>
</dbReference>
<accession>A0A6A6H335</accession>
<dbReference type="GO" id="GO:0005524">
    <property type="term" value="F:ATP binding"/>
    <property type="evidence" value="ECO:0007669"/>
    <property type="project" value="UniProtKB-KW"/>
</dbReference>
<evidence type="ECO:0000313" key="10">
    <source>
        <dbReference type="EMBL" id="KAF2232506.1"/>
    </source>
</evidence>
<name>A0A6A6H335_VIRVR</name>
<comment type="subcellular location">
    <subcellularLocation>
        <location evidence="7">Mitochondrion</location>
    </subcellularLocation>
</comment>
<feature type="region of interest" description="Disordered" evidence="8">
    <location>
        <begin position="214"/>
        <end position="252"/>
    </location>
</feature>
<dbReference type="HAMAP" id="MF_00120">
    <property type="entry name" value="GatA"/>
    <property type="match status" value="1"/>
</dbReference>
<dbReference type="Proteomes" id="UP000800092">
    <property type="component" value="Unassembled WGS sequence"/>
</dbReference>
<dbReference type="PANTHER" id="PTHR11895">
    <property type="entry name" value="TRANSAMIDASE"/>
    <property type="match status" value="1"/>
</dbReference>
<keyword evidence="7" id="KW-0496">Mitochondrion</keyword>
<feature type="region of interest" description="Disordered" evidence="8">
    <location>
        <begin position="117"/>
        <end position="140"/>
    </location>
</feature>
<keyword evidence="11" id="KW-1185">Reference proteome</keyword>
<dbReference type="InterPro" id="IPR036928">
    <property type="entry name" value="AS_sf"/>
</dbReference>
<dbReference type="OrthoDB" id="421993at2759"/>
<dbReference type="GO" id="GO:0050567">
    <property type="term" value="F:glutaminyl-tRNA synthase (glutamine-hydrolyzing) activity"/>
    <property type="evidence" value="ECO:0007669"/>
    <property type="project" value="UniProtKB-UniRule"/>
</dbReference>
<evidence type="ECO:0000256" key="1">
    <source>
        <dbReference type="ARBA" id="ARBA00008069"/>
    </source>
</evidence>
<keyword evidence="5 7" id="KW-0648">Protein biosynthesis</keyword>
<dbReference type="GO" id="GO:0005739">
    <property type="term" value="C:mitochondrion"/>
    <property type="evidence" value="ECO:0007669"/>
    <property type="project" value="UniProtKB-SubCell"/>
</dbReference>
<comment type="similarity">
    <text evidence="1 7">Belongs to the amidase family. GatA subfamily.</text>
</comment>
<dbReference type="InterPro" id="IPR023631">
    <property type="entry name" value="Amidase_dom"/>
</dbReference>
<dbReference type="AlphaFoldDB" id="A0A6A6H335"/>
<feature type="active site" description="Charge relay system" evidence="7">
    <location>
        <position position="57"/>
    </location>
</feature>
<dbReference type="EC" id="6.3.5.7" evidence="7"/>
<feature type="compositionally biased region" description="Low complexity" evidence="8">
    <location>
        <begin position="226"/>
        <end position="252"/>
    </location>
</feature>
<organism evidence="10 11">
    <name type="scientific">Viridothelium virens</name>
    <name type="common">Speckled blister lichen</name>
    <name type="synonym">Trypethelium virens</name>
    <dbReference type="NCBI Taxonomy" id="1048519"/>
    <lineage>
        <taxon>Eukaryota</taxon>
        <taxon>Fungi</taxon>
        <taxon>Dikarya</taxon>
        <taxon>Ascomycota</taxon>
        <taxon>Pezizomycotina</taxon>
        <taxon>Dothideomycetes</taxon>
        <taxon>Dothideomycetes incertae sedis</taxon>
        <taxon>Trypetheliales</taxon>
        <taxon>Trypetheliaceae</taxon>
        <taxon>Viridothelium</taxon>
    </lineage>
</organism>
<gene>
    <name evidence="10" type="ORF">EV356DRAFT_578372</name>
</gene>
<evidence type="ECO:0000256" key="7">
    <source>
        <dbReference type="HAMAP-Rule" id="MF_03150"/>
    </source>
</evidence>
<feature type="region of interest" description="Disordered" evidence="8">
    <location>
        <begin position="410"/>
        <end position="430"/>
    </location>
</feature>
<dbReference type="Pfam" id="PF01425">
    <property type="entry name" value="Amidase"/>
    <property type="match status" value="1"/>
</dbReference>
<dbReference type="GO" id="GO:0032543">
    <property type="term" value="P:mitochondrial translation"/>
    <property type="evidence" value="ECO:0007669"/>
    <property type="project" value="UniProtKB-UniRule"/>
</dbReference>
<dbReference type="GO" id="GO:0070681">
    <property type="term" value="P:glutaminyl-tRNAGln biosynthesis via transamidation"/>
    <property type="evidence" value="ECO:0007669"/>
    <property type="project" value="UniProtKB-UniRule"/>
</dbReference>
<feature type="domain" description="Amidase" evidence="9">
    <location>
        <begin position="7"/>
        <end position="512"/>
    </location>
</feature>
<comment type="function">
    <text evidence="7">Allows the formation of correctly charged Gln-tRNA(Gln) through the transamidation of misacylated Glu-tRNA(Gln) in the mitochondria. The reaction takes place in the presence of glutamine and ATP through an activated gamma-phospho-Glu-tRNA(Gln).</text>
</comment>
<evidence type="ECO:0000256" key="8">
    <source>
        <dbReference type="SAM" id="MobiDB-lite"/>
    </source>
</evidence>
<comment type="subunit">
    <text evidence="7">Subunit of the heterotrimeric GatCAB amidotransferase (AdT) complex, composed of A, B and C subunits.</text>
</comment>
<dbReference type="InterPro" id="IPR004412">
    <property type="entry name" value="GatA"/>
</dbReference>
<keyword evidence="4 7" id="KW-0067">ATP-binding</keyword>
<evidence type="ECO:0000256" key="6">
    <source>
        <dbReference type="ARBA" id="ARBA00047407"/>
    </source>
</evidence>
<keyword evidence="2 7" id="KW-0436">Ligase</keyword>